<comment type="caution">
    <text evidence="2">The sequence shown here is derived from an EMBL/GenBank/DDBJ whole genome shotgun (WGS) entry which is preliminary data.</text>
</comment>
<reference evidence="2 3" key="1">
    <citation type="submission" date="2019-08" db="EMBL/GenBank/DDBJ databases">
        <title>A chromosome-level genome assembly, high-density linkage maps, and genome scans reveal the genomic architecture of hybrid incompatibilities underlying speciation via character displacement in darters (Percidae: Etheostominae).</title>
        <authorList>
            <person name="Moran R.L."/>
            <person name="Catchen J.M."/>
            <person name="Fuller R.C."/>
        </authorList>
    </citation>
    <scope>NUCLEOTIDE SEQUENCE [LARGE SCALE GENOMIC DNA]</scope>
    <source>
        <strain evidence="2">EspeVRDwgs_2016</strain>
        <tissue evidence="2">Muscle</tissue>
    </source>
</reference>
<accession>A0A5J5D814</accession>
<organism evidence="2 3">
    <name type="scientific">Etheostoma spectabile</name>
    <name type="common">orangethroat darter</name>
    <dbReference type="NCBI Taxonomy" id="54343"/>
    <lineage>
        <taxon>Eukaryota</taxon>
        <taxon>Metazoa</taxon>
        <taxon>Chordata</taxon>
        <taxon>Craniata</taxon>
        <taxon>Vertebrata</taxon>
        <taxon>Euteleostomi</taxon>
        <taxon>Actinopterygii</taxon>
        <taxon>Neopterygii</taxon>
        <taxon>Teleostei</taxon>
        <taxon>Neoteleostei</taxon>
        <taxon>Acanthomorphata</taxon>
        <taxon>Eupercaria</taxon>
        <taxon>Perciformes</taxon>
        <taxon>Percoidei</taxon>
        <taxon>Percidae</taxon>
        <taxon>Etheostomatinae</taxon>
        <taxon>Etheostoma</taxon>
    </lineage>
</organism>
<gene>
    <name evidence="2" type="ORF">FQN60_010435</name>
</gene>
<name>A0A5J5D814_9PERO</name>
<evidence type="ECO:0000256" key="1">
    <source>
        <dbReference type="SAM" id="MobiDB-lite"/>
    </source>
</evidence>
<sequence>MLLGPLWRAIVPGSHGGVGLSAEHSQGGDTLSSAALRDGEQRQRLKCCRLACELTPGQSLFVPLSLSFQFSSSDSLQGWLVATELPFMSIWSAVDPVVPLSSQLPWFLILTARTWPINDTRVENTDCSMWVGSALTLWALLTGTVQRLEVKPLTVFAPEPRLRVHNRAAVPIVDGNSSPSSPGSGVVDFGLEGNPLRGLTAGAICATDGLSETRCASIQWRGVGAAPTPLLPATPTHSTAGRPGGPCGPAAVDCHTNTGGMERGEGRVRLGGREGGMDEGTEQPGLPDMHQGKERRKMAAPTLETASFGRMAARSILKWLVPIWDWEDAADEVKQLASAWSSKHRRTPPRARRERDMASLSVLHSSWPLSHKGIGGNNHVAYYRLPGWFRDACLLPEGPSIKQKQLHYSSLLPYHPLSSLQPPPASSFHLYEGLEQPHENTALRRLDKSSCKLG</sequence>
<proteinExistence type="predicted"/>
<keyword evidence="3" id="KW-1185">Reference proteome</keyword>
<dbReference type="Proteomes" id="UP000327493">
    <property type="component" value="Chromosome 10"/>
</dbReference>
<evidence type="ECO:0000313" key="3">
    <source>
        <dbReference type="Proteomes" id="UP000327493"/>
    </source>
</evidence>
<feature type="compositionally biased region" description="Basic and acidic residues" evidence="1">
    <location>
        <begin position="262"/>
        <end position="276"/>
    </location>
</feature>
<protein>
    <submittedName>
        <fullName evidence="2">Uncharacterized protein</fullName>
    </submittedName>
</protein>
<feature type="region of interest" description="Disordered" evidence="1">
    <location>
        <begin position="257"/>
        <end position="293"/>
    </location>
</feature>
<dbReference type="AlphaFoldDB" id="A0A5J5D814"/>
<dbReference type="EMBL" id="VOFY01000010">
    <property type="protein sequence ID" value="KAA8589090.1"/>
    <property type="molecule type" value="Genomic_DNA"/>
</dbReference>
<evidence type="ECO:0000313" key="2">
    <source>
        <dbReference type="EMBL" id="KAA8589090.1"/>
    </source>
</evidence>